<protein>
    <submittedName>
        <fullName evidence="1">Uncharacterized protein</fullName>
    </submittedName>
</protein>
<accession>A0AAN9FLX7</accession>
<dbReference type="Pfam" id="PF05212">
    <property type="entry name" value="DUF707"/>
    <property type="match status" value="1"/>
</dbReference>
<dbReference type="Proteomes" id="UP001359559">
    <property type="component" value="Unassembled WGS sequence"/>
</dbReference>
<gene>
    <name evidence="1" type="ORF">RJT34_23885</name>
</gene>
<evidence type="ECO:0000313" key="2">
    <source>
        <dbReference type="Proteomes" id="UP001359559"/>
    </source>
</evidence>
<dbReference type="AlphaFoldDB" id="A0AAN9FLX7"/>
<sequence length="158" mass="18656">MLFHYDEKASEWDQFEWSKRAIHISARKQTKWWHAKSFLHPDIVATYGYIFIWDEDMGLEHFNAEECARFDDGVGGDNEIQRTMLEIMNQLDGFNARGNIKVLMATNCFCFRVCIEPGMYDIRARRKTVTEKDFLDAVNKVIKGYQKFSATPKYMVYN</sequence>
<proteinExistence type="predicted"/>
<dbReference type="PANTHER" id="PTHR31210">
    <property type="entry name" value="OS06G0731900 PROTEIN"/>
    <property type="match status" value="1"/>
</dbReference>
<reference evidence="1 2" key="1">
    <citation type="submission" date="2024-01" db="EMBL/GenBank/DDBJ databases">
        <title>The genomes of 5 underutilized Papilionoideae crops provide insights into root nodulation and disease resistance.</title>
        <authorList>
            <person name="Yuan L."/>
        </authorList>
    </citation>
    <scope>NUCLEOTIDE SEQUENCE [LARGE SCALE GENOMIC DNA]</scope>
    <source>
        <strain evidence="1">LY-2023</strain>
        <tissue evidence="1">Leaf</tissue>
    </source>
</reference>
<name>A0AAN9FLX7_CLITE</name>
<comment type="caution">
    <text evidence="1">The sequence shown here is derived from an EMBL/GenBank/DDBJ whole genome shotgun (WGS) entry which is preliminary data.</text>
</comment>
<dbReference type="PANTHER" id="PTHR31210:SF43">
    <property type="entry name" value="STORAGE PROTEIN-RELATED"/>
    <property type="match status" value="1"/>
</dbReference>
<dbReference type="EMBL" id="JAYKXN010000006">
    <property type="protein sequence ID" value="KAK7278847.1"/>
    <property type="molecule type" value="Genomic_DNA"/>
</dbReference>
<organism evidence="1 2">
    <name type="scientific">Clitoria ternatea</name>
    <name type="common">Butterfly pea</name>
    <dbReference type="NCBI Taxonomy" id="43366"/>
    <lineage>
        <taxon>Eukaryota</taxon>
        <taxon>Viridiplantae</taxon>
        <taxon>Streptophyta</taxon>
        <taxon>Embryophyta</taxon>
        <taxon>Tracheophyta</taxon>
        <taxon>Spermatophyta</taxon>
        <taxon>Magnoliopsida</taxon>
        <taxon>eudicotyledons</taxon>
        <taxon>Gunneridae</taxon>
        <taxon>Pentapetalae</taxon>
        <taxon>rosids</taxon>
        <taxon>fabids</taxon>
        <taxon>Fabales</taxon>
        <taxon>Fabaceae</taxon>
        <taxon>Papilionoideae</taxon>
        <taxon>50 kb inversion clade</taxon>
        <taxon>NPAAA clade</taxon>
        <taxon>indigoferoid/millettioid clade</taxon>
        <taxon>Phaseoleae</taxon>
        <taxon>Clitoria</taxon>
    </lineage>
</organism>
<dbReference type="InterPro" id="IPR007877">
    <property type="entry name" value="DUF707"/>
</dbReference>
<evidence type="ECO:0000313" key="1">
    <source>
        <dbReference type="EMBL" id="KAK7278847.1"/>
    </source>
</evidence>
<keyword evidence="2" id="KW-1185">Reference proteome</keyword>